<dbReference type="SUPFAM" id="SSF52317">
    <property type="entry name" value="Class I glutamine amidotransferase-like"/>
    <property type="match status" value="1"/>
</dbReference>
<dbReference type="RefSeq" id="WP_382418560.1">
    <property type="nucleotide sequence ID" value="NZ_AP031500.1"/>
</dbReference>
<accession>A0ABV7HT99</accession>
<dbReference type="InterPro" id="IPR020449">
    <property type="entry name" value="Tscrpt_reg_AraC-type_HTH"/>
</dbReference>
<keyword evidence="6" id="KW-1185">Reference proteome</keyword>
<dbReference type="Proteomes" id="UP001595548">
    <property type="component" value="Unassembled WGS sequence"/>
</dbReference>
<gene>
    <name evidence="5" type="ORF">ACFOEB_17635</name>
</gene>
<organism evidence="5 6">
    <name type="scientific">Gilvimarinus japonicus</name>
    <dbReference type="NCBI Taxonomy" id="1796469"/>
    <lineage>
        <taxon>Bacteria</taxon>
        <taxon>Pseudomonadati</taxon>
        <taxon>Pseudomonadota</taxon>
        <taxon>Gammaproteobacteria</taxon>
        <taxon>Cellvibrionales</taxon>
        <taxon>Cellvibrionaceae</taxon>
        <taxon>Gilvimarinus</taxon>
    </lineage>
</organism>
<evidence type="ECO:0000313" key="5">
    <source>
        <dbReference type="EMBL" id="MFC3157034.1"/>
    </source>
</evidence>
<dbReference type="Gene3D" id="1.10.10.60">
    <property type="entry name" value="Homeodomain-like"/>
    <property type="match status" value="2"/>
</dbReference>
<dbReference type="PROSITE" id="PS00041">
    <property type="entry name" value="HTH_ARAC_FAMILY_1"/>
    <property type="match status" value="1"/>
</dbReference>
<dbReference type="InterPro" id="IPR002818">
    <property type="entry name" value="DJ-1/PfpI"/>
</dbReference>
<sequence length="336" mass="38089">MTDNTTQTIQITFVLSEHMLTTGTTLPLEMLQTAQLARHQSAQASPVNLAMRTAVALGTQLPTPTGMRWAPDATLAEAGNNDIIYLPALWRNPRPVLRRAGALIEWLKEQHHNGATICGVGTGCCFLAEAGLLDDKVATTHWHYFDQFQKNYPNVQLKRQHFITQAGNLYCAASVNSLADLTVYFIQRLMGKTVASHVERHFSHEIRRSYESSAFYEDTSHPHPDETIIQIQLWIRDNYSRPITVADLARRFGMSTRTLNRRFKNATDTTPLAYLREIRIKIARELLKTSNLSIVEVAEKSGYQDSAYFAELFKQQLGTTPSAYREMVRAKLFRTD</sequence>
<evidence type="ECO:0000256" key="1">
    <source>
        <dbReference type="ARBA" id="ARBA00023015"/>
    </source>
</evidence>
<dbReference type="Pfam" id="PF01965">
    <property type="entry name" value="DJ-1_PfpI"/>
    <property type="match status" value="1"/>
</dbReference>
<dbReference type="InterPro" id="IPR009057">
    <property type="entry name" value="Homeodomain-like_sf"/>
</dbReference>
<dbReference type="InterPro" id="IPR029062">
    <property type="entry name" value="Class_I_gatase-like"/>
</dbReference>
<dbReference type="PROSITE" id="PS01124">
    <property type="entry name" value="HTH_ARAC_FAMILY_2"/>
    <property type="match status" value="1"/>
</dbReference>
<keyword evidence="2" id="KW-0238">DNA-binding</keyword>
<keyword evidence="1" id="KW-0805">Transcription regulation</keyword>
<proteinExistence type="predicted"/>
<evidence type="ECO:0000256" key="2">
    <source>
        <dbReference type="ARBA" id="ARBA00023125"/>
    </source>
</evidence>
<dbReference type="SUPFAM" id="SSF46689">
    <property type="entry name" value="Homeodomain-like"/>
    <property type="match status" value="2"/>
</dbReference>
<dbReference type="InterPro" id="IPR018062">
    <property type="entry name" value="HTH_AraC-typ_CS"/>
</dbReference>
<dbReference type="PANTHER" id="PTHR43130">
    <property type="entry name" value="ARAC-FAMILY TRANSCRIPTIONAL REGULATOR"/>
    <property type="match status" value="1"/>
</dbReference>
<dbReference type="Gene3D" id="3.40.50.880">
    <property type="match status" value="1"/>
</dbReference>
<dbReference type="CDD" id="cd03138">
    <property type="entry name" value="GATase1_AraC_2"/>
    <property type="match status" value="1"/>
</dbReference>
<dbReference type="InterPro" id="IPR052158">
    <property type="entry name" value="INH-QAR"/>
</dbReference>
<feature type="domain" description="HTH araC/xylS-type" evidence="4">
    <location>
        <begin position="229"/>
        <end position="327"/>
    </location>
</feature>
<comment type="caution">
    <text evidence="5">The sequence shown here is derived from an EMBL/GenBank/DDBJ whole genome shotgun (WGS) entry which is preliminary data.</text>
</comment>
<protein>
    <submittedName>
        <fullName evidence="5">GlxA family transcriptional regulator</fullName>
    </submittedName>
</protein>
<name>A0ABV7HT99_9GAMM</name>
<evidence type="ECO:0000313" key="6">
    <source>
        <dbReference type="Proteomes" id="UP001595548"/>
    </source>
</evidence>
<dbReference type="PANTHER" id="PTHR43130:SF11">
    <property type="entry name" value="TRANSCRIPTIONAL REGULATORY PROTEIN"/>
    <property type="match status" value="1"/>
</dbReference>
<keyword evidence="3" id="KW-0804">Transcription</keyword>
<reference evidence="6" key="1">
    <citation type="journal article" date="2019" name="Int. J. Syst. Evol. Microbiol.">
        <title>The Global Catalogue of Microorganisms (GCM) 10K type strain sequencing project: providing services to taxonomists for standard genome sequencing and annotation.</title>
        <authorList>
            <consortium name="The Broad Institute Genomics Platform"/>
            <consortium name="The Broad Institute Genome Sequencing Center for Infectious Disease"/>
            <person name="Wu L."/>
            <person name="Ma J."/>
        </authorList>
    </citation>
    <scope>NUCLEOTIDE SEQUENCE [LARGE SCALE GENOMIC DNA]</scope>
    <source>
        <strain evidence="6">KCTC 52141</strain>
    </source>
</reference>
<dbReference type="PRINTS" id="PR00032">
    <property type="entry name" value="HTHARAC"/>
</dbReference>
<evidence type="ECO:0000256" key="3">
    <source>
        <dbReference type="ARBA" id="ARBA00023163"/>
    </source>
</evidence>
<evidence type="ECO:0000259" key="4">
    <source>
        <dbReference type="PROSITE" id="PS01124"/>
    </source>
</evidence>
<dbReference type="InterPro" id="IPR018060">
    <property type="entry name" value="HTH_AraC"/>
</dbReference>
<dbReference type="Pfam" id="PF12833">
    <property type="entry name" value="HTH_18"/>
    <property type="match status" value="1"/>
</dbReference>
<dbReference type="EMBL" id="JBHRTL010000031">
    <property type="protein sequence ID" value="MFC3157034.1"/>
    <property type="molecule type" value="Genomic_DNA"/>
</dbReference>
<dbReference type="SMART" id="SM00342">
    <property type="entry name" value="HTH_ARAC"/>
    <property type="match status" value="1"/>
</dbReference>